<dbReference type="EMBL" id="CP158367">
    <property type="protein sequence ID" value="XBX75380.1"/>
    <property type="molecule type" value="Genomic_DNA"/>
</dbReference>
<feature type="compositionally biased region" description="Basic residues" evidence="2">
    <location>
        <begin position="148"/>
        <end position="157"/>
    </location>
</feature>
<evidence type="ECO:0000256" key="1">
    <source>
        <dbReference type="ARBA" id="ARBA00022795"/>
    </source>
</evidence>
<sequence>MVQKYLDKMLDKLEEQISLYGKLLKITEKKRDTLVQNAMEQLEEVVEIETKLVKEIADVEQERYSLQKQLAGQMNVPVEEVDTDKLVPLLNPEQKQRMDKATDDLRKSLSELSMLNQTNKKLLEQSLQMVQYSINYIAGEQNSEKTYSKKPNKKRSGGKFMDIQA</sequence>
<evidence type="ECO:0000256" key="2">
    <source>
        <dbReference type="SAM" id="MobiDB-lite"/>
    </source>
</evidence>
<reference evidence="3" key="1">
    <citation type="journal article" date="2013" name="Extremophiles">
        <title>Proteinivorax tanatarense gen. nov., sp. nov., an anaerobic, haloalkaliphilic, proteolytic bacterium isolated from a decaying algal bloom, and proposal of Proteinivoraceae fam. nov.</title>
        <authorList>
            <person name="Kevbrin V."/>
            <person name="Boltyanskaya Y."/>
            <person name="Zhilina T."/>
            <person name="Kolganova T."/>
            <person name="Lavrentjeva E."/>
            <person name="Kuznetsov B."/>
        </authorList>
    </citation>
    <scope>NUCLEOTIDE SEQUENCE</scope>
    <source>
        <strain evidence="3">Z-910T</strain>
    </source>
</reference>
<keyword evidence="3" id="KW-0282">Flagellum</keyword>
<dbReference type="InterPro" id="IPR036679">
    <property type="entry name" value="FlgN-like_sf"/>
</dbReference>
<dbReference type="Pfam" id="PF05130">
    <property type="entry name" value="FlgN"/>
    <property type="match status" value="1"/>
</dbReference>
<proteinExistence type="predicted"/>
<name>A0AAU7VMV2_9FIRM</name>
<evidence type="ECO:0000313" key="3">
    <source>
        <dbReference type="EMBL" id="XBX75380.1"/>
    </source>
</evidence>
<dbReference type="Gene3D" id="1.20.58.300">
    <property type="entry name" value="FlgN-like"/>
    <property type="match status" value="1"/>
</dbReference>
<reference evidence="3" key="2">
    <citation type="submission" date="2024-06" db="EMBL/GenBank/DDBJ databases">
        <authorList>
            <person name="Petrova K.O."/>
            <person name="Toshchakov S.V."/>
            <person name="Boltjanskaja Y.V."/>
            <person name="Kevbrin V."/>
        </authorList>
    </citation>
    <scope>NUCLEOTIDE SEQUENCE</scope>
    <source>
        <strain evidence="3">Z-910T</strain>
    </source>
</reference>
<keyword evidence="3" id="KW-0969">Cilium</keyword>
<keyword evidence="3" id="KW-0966">Cell projection</keyword>
<dbReference type="InterPro" id="IPR007809">
    <property type="entry name" value="FlgN-like"/>
</dbReference>
<organism evidence="3">
    <name type="scientific">Proteinivorax tanatarense</name>
    <dbReference type="NCBI Taxonomy" id="1260629"/>
    <lineage>
        <taxon>Bacteria</taxon>
        <taxon>Bacillati</taxon>
        <taxon>Bacillota</taxon>
        <taxon>Clostridia</taxon>
        <taxon>Eubacteriales</taxon>
        <taxon>Proteinivoracaceae</taxon>
        <taxon>Proteinivorax</taxon>
    </lineage>
</organism>
<dbReference type="RefSeq" id="WP_350344125.1">
    <property type="nucleotide sequence ID" value="NZ_CP158367.1"/>
</dbReference>
<protein>
    <submittedName>
        <fullName evidence="3">Flagellar protein FlgN</fullName>
    </submittedName>
</protein>
<dbReference type="GO" id="GO:0044780">
    <property type="term" value="P:bacterial-type flagellum assembly"/>
    <property type="evidence" value="ECO:0007669"/>
    <property type="project" value="InterPro"/>
</dbReference>
<keyword evidence="1" id="KW-1005">Bacterial flagellum biogenesis</keyword>
<gene>
    <name evidence="3" type="ORF">PRVXT_000499</name>
</gene>
<feature type="region of interest" description="Disordered" evidence="2">
    <location>
        <begin position="141"/>
        <end position="165"/>
    </location>
</feature>
<accession>A0AAU7VMV2</accession>
<dbReference type="SUPFAM" id="SSF140566">
    <property type="entry name" value="FlgN-like"/>
    <property type="match status" value="1"/>
</dbReference>
<dbReference type="AlphaFoldDB" id="A0AAU7VMV2"/>